<dbReference type="PROSITE" id="PS50088">
    <property type="entry name" value="ANK_REPEAT"/>
    <property type="match status" value="8"/>
</dbReference>
<keyword evidence="5 6" id="KW-0040">ANK repeat</keyword>
<name>A0A9P9DJW1_9HYPO</name>
<feature type="repeat" description="ANK" evidence="6">
    <location>
        <begin position="1478"/>
        <end position="1510"/>
    </location>
</feature>
<proteinExistence type="predicted"/>
<feature type="repeat" description="ANK" evidence="6">
    <location>
        <begin position="1200"/>
        <end position="1224"/>
    </location>
</feature>
<dbReference type="Pfam" id="PF13637">
    <property type="entry name" value="Ank_4"/>
    <property type="match status" value="2"/>
</dbReference>
<keyword evidence="9" id="KW-1185">Reference proteome</keyword>
<feature type="repeat" description="ANK" evidence="6">
    <location>
        <begin position="1511"/>
        <end position="1543"/>
    </location>
</feature>
<dbReference type="Gene3D" id="1.25.40.20">
    <property type="entry name" value="Ankyrin repeat-containing domain"/>
    <property type="match status" value="3"/>
</dbReference>
<dbReference type="PROSITE" id="PS50297">
    <property type="entry name" value="ANK_REP_REGION"/>
    <property type="match status" value="4"/>
</dbReference>
<dbReference type="GO" id="GO:0008270">
    <property type="term" value="F:zinc ion binding"/>
    <property type="evidence" value="ECO:0007669"/>
    <property type="project" value="UniProtKB-KW"/>
</dbReference>
<feature type="region of interest" description="Disordered" evidence="7">
    <location>
        <begin position="275"/>
        <end position="314"/>
    </location>
</feature>
<sequence length="1895" mass="209361">MNDECENDKPSGSSIIDRRNYETGSVASNDDASDSDSFSVSTDVLFADFEPESPPDLGPITRELGLSINSPHGWSGSEYDDYDVVTVHGLRDDRNSAWIDKKYEWWVRKHLFASKEVREVDYAYAIDEGSTIYGSDGIRLHAQTLVTEYARLREKLEDTETDRPVIWVCHDLGGTIVKEALSLASASPKRYGKIAILTTAIVFLGTPHWAHSMSSLEDQLHKLILLPGPTISNDLLKKVKDLAHQVNRVNQEFSATKHLVRTNIFNIFTDNKYGSQKDSATKNGDSTLTQPKVEAGAGDEGDPGPVSPFQQFAHRSGQPLEAATSIRWDETDHLDLVRGDASGWWINIVSNMLNENGCYINVNYNTIQNQGRLLSLSPPTRSLDTKFDVMLPRHPVVSWIYEQEAYTRFSQSTTCSRLLHLHANGNHSVDIAKHSRLFYLDYDRVVATRNVGRERVPEAGVAYFEFDENDSRYNNISSMLLYFINICAWHFCNPSSKYSTLPVELRFMSDTRSCSLDDLYHLFSLLRGTEARSQITLFISCFDQCPADQRKWLLGRLLEQNSYGDRGCRLVFSTCSRDGLALDSFPSDAIINVEGCPTVDMEIINDSVSMTLRSALNGLIARRPMYEIFRSQLDGVLARYSDTPHLAHAVLCWLENFRRGVPISRISHTIDTLLSATVESLAQVFIDVLSAEDQPRARNLFNWIKHAAEPWTPESLAEALAVHDCVGEEPTFEDLDPAEMITWVEKAFGGLITVRGRDIGFCHPSLYGLPEIGIEGSAEERAAKVHSSIAETCLRYFWLKGAQDRLAMLSLEELEGGCWTELQDAAIISHQRASMAEYAVRFWPQHYRSSGRFKPSSLVRELFASKEARTAWEVPFYTLSNPFKRLHQSYLSPLPVYSMLGLEDLVEEQCRSETDQPLFERNCWHSIIEAARAGNKGLAQKLLEQVTLDEAKLANALFWAAAYGKGGAIDILVDKITDGKTFPWPDNILCRAVASGLDSLLAILLRSGCDVDKTSTYWSAPAVVIAPWRLQVSSMELLLESEPKPDLTVCDSVYDTAIVAAVRSGNPDMVDLLLRNGASVDNPQGRKEGLVNMAVRWNRHKAVTVLINGKADFESGEKSKEASSNLRPPLVIAADMGLGECVEVLLAHGADPNVACDGGTALYCAVAGNHIDIVRKLLENEPKADINVQPLGEDMLMIRAVCTGNTELVSLLMEHGADIDFVDPNGHFSKTPLARATNEGNIDMVRFLLDKGADINFSGDDPGSDPPLFTAAYRGQLEIAQLLLERDCQVVWTAGDGWNALHAGYNLPELLPQLVKRGIDIDSHSAYGTVLHMAAKGQPESIAALLAIDPGPTVDLVVNEDSTLADRVGFTALQISCLMLAPECLKLLLDGGANAQFRNSDGDDAASILLRAGNGSCKDVENAEECMKLLLSTPNGIIVHHTNEDGSTILHKVEEHTPVSIVKLLVEAGAPLNKPDDDEYTPLAMAVSKENEAVAKYLIEKGASVHVFGPRFGSLLHLACSKGNLTTVKLLINSGADPDVVDAEYGESLLYTALDIDESSTSVQMVRYLVDEVKVNINKPGGKFAYPIIRAAAALRASDGDEHAERFRFLIRRKANLEVSDHLGRRAVHFACMARTPHGIRALDESGADLSVKDKFGRMPFHYAATGKMGYCLEYLVSAMDDVDVDVEDGDGWTPLLWAVRSGDFPSMFRLIGMHADLWIRGRGYDAKPEWSALKLARFRGLDGTIQVNLIPKELTRARPDGDIEQWDDFIHKSRVGDRKSAYCWSCWAPILGIQWKCIECSDDVSLCFKCYGSRSDMHDPGHSFEEIGPLYEEARRPLPSDPGGSSSPMEEQASSEEPGGDGGDASDSDEAEAPTGGDSDDEFDPDSFDPDVED</sequence>
<dbReference type="Proteomes" id="UP000738349">
    <property type="component" value="Unassembled WGS sequence"/>
</dbReference>
<dbReference type="SUPFAM" id="SSF53474">
    <property type="entry name" value="alpha/beta-Hydrolases"/>
    <property type="match status" value="1"/>
</dbReference>
<feature type="repeat" description="ANK" evidence="6">
    <location>
        <begin position="1623"/>
        <end position="1655"/>
    </location>
</feature>
<evidence type="ECO:0000256" key="1">
    <source>
        <dbReference type="ARBA" id="ARBA00022723"/>
    </source>
</evidence>
<dbReference type="CDD" id="cd02249">
    <property type="entry name" value="ZZ"/>
    <property type="match status" value="1"/>
</dbReference>
<dbReference type="InterPro" id="IPR036770">
    <property type="entry name" value="Ankyrin_rpt-contain_sf"/>
</dbReference>
<dbReference type="InterPro" id="IPR002110">
    <property type="entry name" value="Ankyrin_rpt"/>
</dbReference>
<dbReference type="InterPro" id="IPR029058">
    <property type="entry name" value="AB_hydrolase_fold"/>
</dbReference>
<accession>A0A9P9DJW1</accession>
<protein>
    <submittedName>
        <fullName evidence="8">Ankyrin repeat protein</fullName>
    </submittedName>
</protein>
<dbReference type="PANTHER" id="PTHR24198:SF165">
    <property type="entry name" value="ANKYRIN REPEAT-CONTAINING PROTEIN-RELATED"/>
    <property type="match status" value="1"/>
</dbReference>
<dbReference type="InterPro" id="IPR043145">
    <property type="entry name" value="Znf_ZZ_sf"/>
</dbReference>
<gene>
    <name evidence="8" type="ORF">EDB81DRAFT_952435</name>
</gene>
<evidence type="ECO:0000256" key="2">
    <source>
        <dbReference type="ARBA" id="ARBA00022737"/>
    </source>
</evidence>
<feature type="repeat" description="ANK" evidence="6">
    <location>
        <begin position="1125"/>
        <end position="1157"/>
    </location>
</feature>
<feature type="repeat" description="ANK" evidence="6">
    <location>
        <begin position="1228"/>
        <end position="1260"/>
    </location>
</feature>
<dbReference type="SMART" id="SM00248">
    <property type="entry name" value="ANK"/>
    <property type="match status" value="20"/>
</dbReference>
<evidence type="ECO:0000256" key="5">
    <source>
        <dbReference type="ARBA" id="ARBA00023043"/>
    </source>
</evidence>
<evidence type="ECO:0000256" key="7">
    <source>
        <dbReference type="SAM" id="MobiDB-lite"/>
    </source>
</evidence>
<keyword evidence="3" id="KW-0863">Zinc-finger</keyword>
<evidence type="ECO:0000256" key="6">
    <source>
        <dbReference type="PROSITE-ProRule" id="PRU00023"/>
    </source>
</evidence>
<dbReference type="SUPFAM" id="SSF48403">
    <property type="entry name" value="Ankyrin repeat"/>
    <property type="match status" value="3"/>
</dbReference>
<feature type="compositionally biased region" description="Acidic residues" evidence="7">
    <location>
        <begin position="1865"/>
        <end position="1895"/>
    </location>
</feature>
<evidence type="ECO:0000256" key="4">
    <source>
        <dbReference type="ARBA" id="ARBA00022833"/>
    </source>
</evidence>
<evidence type="ECO:0000256" key="3">
    <source>
        <dbReference type="ARBA" id="ARBA00022771"/>
    </source>
</evidence>
<evidence type="ECO:0000313" key="8">
    <source>
        <dbReference type="EMBL" id="KAH7120549.1"/>
    </source>
</evidence>
<dbReference type="Pfam" id="PF00023">
    <property type="entry name" value="Ank"/>
    <property type="match status" value="1"/>
</dbReference>
<dbReference type="EMBL" id="JAGMUV010000025">
    <property type="protein sequence ID" value="KAH7120549.1"/>
    <property type="molecule type" value="Genomic_DNA"/>
</dbReference>
<feature type="compositionally biased region" description="Low complexity" evidence="7">
    <location>
        <begin position="25"/>
        <end position="38"/>
    </location>
</feature>
<dbReference type="PANTHER" id="PTHR24198">
    <property type="entry name" value="ANKYRIN REPEAT AND PROTEIN KINASE DOMAIN-CONTAINING PROTEIN"/>
    <property type="match status" value="1"/>
</dbReference>
<feature type="region of interest" description="Disordered" evidence="7">
    <location>
        <begin position="1"/>
        <end position="38"/>
    </location>
</feature>
<dbReference type="OrthoDB" id="341259at2759"/>
<feature type="compositionally biased region" description="Polar residues" evidence="7">
    <location>
        <begin position="275"/>
        <end position="290"/>
    </location>
</feature>
<dbReference type="Pfam" id="PF12796">
    <property type="entry name" value="Ank_2"/>
    <property type="match status" value="3"/>
</dbReference>
<dbReference type="Gene3D" id="3.40.50.1820">
    <property type="entry name" value="alpha/beta hydrolase"/>
    <property type="match status" value="1"/>
</dbReference>
<feature type="repeat" description="ANK" evidence="6">
    <location>
        <begin position="1445"/>
        <end position="1477"/>
    </location>
</feature>
<keyword evidence="2" id="KW-0677">Repeat</keyword>
<evidence type="ECO:0000313" key="9">
    <source>
        <dbReference type="Proteomes" id="UP000738349"/>
    </source>
</evidence>
<keyword evidence="4" id="KW-0862">Zinc</keyword>
<feature type="region of interest" description="Disordered" evidence="7">
    <location>
        <begin position="1835"/>
        <end position="1895"/>
    </location>
</feature>
<reference evidence="8" key="1">
    <citation type="journal article" date="2021" name="Nat. Commun.">
        <title>Genetic determinants of endophytism in the Arabidopsis root mycobiome.</title>
        <authorList>
            <person name="Mesny F."/>
            <person name="Miyauchi S."/>
            <person name="Thiergart T."/>
            <person name="Pickel B."/>
            <person name="Atanasova L."/>
            <person name="Karlsson M."/>
            <person name="Huettel B."/>
            <person name="Barry K.W."/>
            <person name="Haridas S."/>
            <person name="Chen C."/>
            <person name="Bauer D."/>
            <person name="Andreopoulos W."/>
            <person name="Pangilinan J."/>
            <person name="LaButti K."/>
            <person name="Riley R."/>
            <person name="Lipzen A."/>
            <person name="Clum A."/>
            <person name="Drula E."/>
            <person name="Henrissat B."/>
            <person name="Kohler A."/>
            <person name="Grigoriev I.V."/>
            <person name="Martin F.M."/>
            <person name="Hacquard S."/>
        </authorList>
    </citation>
    <scope>NUCLEOTIDE SEQUENCE</scope>
    <source>
        <strain evidence="8">MPI-CAGE-AT-0147</strain>
    </source>
</reference>
<keyword evidence="1" id="KW-0479">Metal-binding</keyword>
<comment type="caution">
    <text evidence="8">The sequence shown here is derived from an EMBL/GenBank/DDBJ whole genome shotgun (WGS) entry which is preliminary data.</text>
</comment>
<organism evidence="8 9">
    <name type="scientific">Dactylonectria macrodidyma</name>
    <dbReference type="NCBI Taxonomy" id="307937"/>
    <lineage>
        <taxon>Eukaryota</taxon>
        <taxon>Fungi</taxon>
        <taxon>Dikarya</taxon>
        <taxon>Ascomycota</taxon>
        <taxon>Pezizomycotina</taxon>
        <taxon>Sordariomycetes</taxon>
        <taxon>Hypocreomycetidae</taxon>
        <taxon>Hypocreales</taxon>
        <taxon>Nectriaceae</taxon>
        <taxon>Dactylonectria</taxon>
    </lineage>
</organism>
<dbReference type="Gene3D" id="3.30.60.90">
    <property type="match status" value="1"/>
</dbReference>
<dbReference type="SUPFAM" id="SSF57850">
    <property type="entry name" value="RING/U-box"/>
    <property type="match status" value="1"/>
</dbReference>
<feature type="repeat" description="ANK" evidence="6">
    <location>
        <begin position="1053"/>
        <end position="1085"/>
    </location>
</feature>